<dbReference type="InterPro" id="IPR010181">
    <property type="entry name" value="CGCAxxGCC_motif"/>
</dbReference>
<dbReference type="Proteomes" id="UP000198304">
    <property type="component" value="Unassembled WGS sequence"/>
</dbReference>
<gene>
    <name evidence="1" type="ORF">SAMN05446037_1004154</name>
</gene>
<proteinExistence type="predicted"/>
<organism evidence="1 2">
    <name type="scientific">Anaerovirgula multivorans</name>
    <dbReference type="NCBI Taxonomy" id="312168"/>
    <lineage>
        <taxon>Bacteria</taxon>
        <taxon>Bacillati</taxon>
        <taxon>Bacillota</taxon>
        <taxon>Clostridia</taxon>
        <taxon>Peptostreptococcales</taxon>
        <taxon>Natronincolaceae</taxon>
        <taxon>Anaerovirgula</taxon>
    </lineage>
</organism>
<dbReference type="Pfam" id="PF09719">
    <property type="entry name" value="C_GCAxxG_C_C"/>
    <property type="match status" value="1"/>
</dbReference>
<dbReference type="InterPro" id="IPR036280">
    <property type="entry name" value="Multihaem_cyt_sf"/>
</dbReference>
<evidence type="ECO:0000313" key="2">
    <source>
        <dbReference type="Proteomes" id="UP000198304"/>
    </source>
</evidence>
<name>A0A239BX30_9FIRM</name>
<accession>A0A239BX30</accession>
<protein>
    <submittedName>
        <fullName evidence="1">Putative redox-active protein (C_GCAxxG_C_C)</fullName>
    </submittedName>
</protein>
<reference evidence="1 2" key="1">
    <citation type="submission" date="2017-06" db="EMBL/GenBank/DDBJ databases">
        <authorList>
            <person name="Kim H.J."/>
            <person name="Triplett B.A."/>
        </authorList>
    </citation>
    <scope>NUCLEOTIDE SEQUENCE [LARGE SCALE GENOMIC DNA]</scope>
    <source>
        <strain evidence="1 2">SCA</strain>
    </source>
</reference>
<dbReference type="EMBL" id="FZOJ01000004">
    <property type="protein sequence ID" value="SNS11723.1"/>
    <property type="molecule type" value="Genomic_DNA"/>
</dbReference>
<evidence type="ECO:0000313" key="1">
    <source>
        <dbReference type="EMBL" id="SNS11723.1"/>
    </source>
</evidence>
<dbReference type="SUPFAM" id="SSF48695">
    <property type="entry name" value="Multiheme cytochromes"/>
    <property type="match status" value="1"/>
</dbReference>
<sequence>MADEIGYPFNQIPPEAFTVAAGGYAGQATLCGALGVASTCIGMVCDADTQKKLVGDLWSWYREEPFPQIQPAGLDLTTTVAESVLCIDSVGKFMEAQGCAYGDPERKERCAGVAAEVVKKMVEMLNETL</sequence>
<keyword evidence="2" id="KW-1185">Reference proteome</keyword>
<dbReference type="AlphaFoldDB" id="A0A239BX30"/>